<feature type="domain" description="HTH gntR-type" evidence="4">
    <location>
        <begin position="1"/>
        <end position="63"/>
    </location>
</feature>
<dbReference type="Pfam" id="PF00392">
    <property type="entry name" value="GntR"/>
    <property type="match status" value="1"/>
</dbReference>
<evidence type="ECO:0000313" key="5">
    <source>
        <dbReference type="EMBL" id="WPB85966.1"/>
    </source>
</evidence>
<keyword evidence="2" id="KW-0238">DNA-binding</keyword>
<dbReference type="InterPro" id="IPR036388">
    <property type="entry name" value="WH-like_DNA-bd_sf"/>
</dbReference>
<dbReference type="PANTHER" id="PTHR43537:SF45">
    <property type="entry name" value="GNTR FAMILY REGULATORY PROTEIN"/>
    <property type="match status" value="1"/>
</dbReference>
<keyword evidence="1" id="KW-0805">Transcription regulation</keyword>
<dbReference type="SMART" id="SM00895">
    <property type="entry name" value="FCD"/>
    <property type="match status" value="1"/>
</dbReference>
<dbReference type="SMART" id="SM00345">
    <property type="entry name" value="HTH_GNTR"/>
    <property type="match status" value="1"/>
</dbReference>
<dbReference type="SUPFAM" id="SSF46785">
    <property type="entry name" value="Winged helix' DNA-binding domain"/>
    <property type="match status" value="1"/>
</dbReference>
<dbReference type="PANTHER" id="PTHR43537">
    <property type="entry name" value="TRANSCRIPTIONAL REGULATOR, GNTR FAMILY"/>
    <property type="match status" value="1"/>
</dbReference>
<gene>
    <name evidence="5" type="ORF">R9Z33_03655</name>
</gene>
<dbReference type="SUPFAM" id="SSF48008">
    <property type="entry name" value="GntR ligand-binding domain-like"/>
    <property type="match status" value="1"/>
</dbReference>
<dbReference type="InterPro" id="IPR000524">
    <property type="entry name" value="Tscrpt_reg_HTH_GntR"/>
</dbReference>
<keyword evidence="3" id="KW-0804">Transcription</keyword>
<dbReference type="Gene3D" id="1.10.10.10">
    <property type="entry name" value="Winged helix-like DNA-binding domain superfamily/Winged helix DNA-binding domain"/>
    <property type="match status" value="1"/>
</dbReference>
<dbReference type="Proteomes" id="UP001305521">
    <property type="component" value="Chromosome"/>
</dbReference>
<dbReference type="PROSITE" id="PS50949">
    <property type="entry name" value="HTH_GNTR"/>
    <property type="match status" value="1"/>
</dbReference>
<organism evidence="5 6">
    <name type="scientific">Sediminicoccus rosea</name>
    <dbReference type="NCBI Taxonomy" id="1225128"/>
    <lineage>
        <taxon>Bacteria</taxon>
        <taxon>Pseudomonadati</taxon>
        <taxon>Pseudomonadota</taxon>
        <taxon>Alphaproteobacteria</taxon>
        <taxon>Acetobacterales</taxon>
        <taxon>Roseomonadaceae</taxon>
        <taxon>Sediminicoccus</taxon>
    </lineage>
</organism>
<evidence type="ECO:0000259" key="4">
    <source>
        <dbReference type="PROSITE" id="PS50949"/>
    </source>
</evidence>
<evidence type="ECO:0000256" key="3">
    <source>
        <dbReference type="ARBA" id="ARBA00023163"/>
    </source>
</evidence>
<name>A0ABZ0PJT1_9PROT</name>
<sequence>MAYEALRGMLLIFELRPGERLNEVHLAERLGLSRTPVREALNRLAAERLVLARGGHGFYVRDLDLKEAMDLYELRTALEITGFQQACARAKAADITALRRSWRAALRQSNRMNDRAAMVGEDVRFHEALCALGGNQELLRMLGEVNARTTFIRWAYATGPRPELNFDEHDTLLEALVARDAPAGAEILTRHIGRRAEALTTLLAPERAFPIVPRRRNP</sequence>
<proteinExistence type="predicted"/>
<dbReference type="InterPro" id="IPR008920">
    <property type="entry name" value="TF_FadR/GntR_C"/>
</dbReference>
<dbReference type="InterPro" id="IPR036390">
    <property type="entry name" value="WH_DNA-bd_sf"/>
</dbReference>
<evidence type="ECO:0000313" key="6">
    <source>
        <dbReference type="Proteomes" id="UP001305521"/>
    </source>
</evidence>
<dbReference type="CDD" id="cd07377">
    <property type="entry name" value="WHTH_GntR"/>
    <property type="match status" value="1"/>
</dbReference>
<evidence type="ECO:0000256" key="1">
    <source>
        <dbReference type="ARBA" id="ARBA00023015"/>
    </source>
</evidence>
<reference evidence="5 6" key="1">
    <citation type="submission" date="2023-11" db="EMBL/GenBank/DDBJ databases">
        <title>Arctic aerobic anoxygenic photoheterotroph Sediminicoccus rosea KRV36 adapts its photosynthesis to long days of polar summer.</title>
        <authorList>
            <person name="Tomasch J."/>
            <person name="Kopejtka K."/>
            <person name="Bily T."/>
            <person name="Gardiner A.T."/>
            <person name="Gardian Z."/>
            <person name="Shivaramu S."/>
            <person name="Koblizek M."/>
            <person name="Engelhardt F."/>
            <person name="Kaftan D."/>
        </authorList>
    </citation>
    <scope>NUCLEOTIDE SEQUENCE [LARGE SCALE GENOMIC DNA]</scope>
    <source>
        <strain evidence="5 6">R-30</strain>
    </source>
</reference>
<evidence type="ECO:0000256" key="2">
    <source>
        <dbReference type="ARBA" id="ARBA00023125"/>
    </source>
</evidence>
<dbReference type="Pfam" id="PF07729">
    <property type="entry name" value="FCD"/>
    <property type="match status" value="1"/>
</dbReference>
<keyword evidence="6" id="KW-1185">Reference proteome</keyword>
<protein>
    <submittedName>
        <fullName evidence="5">GntR family transcriptional regulator</fullName>
    </submittedName>
</protein>
<dbReference type="EMBL" id="CP137852">
    <property type="protein sequence ID" value="WPB85966.1"/>
    <property type="molecule type" value="Genomic_DNA"/>
</dbReference>
<accession>A0ABZ0PJT1</accession>
<dbReference type="InterPro" id="IPR011711">
    <property type="entry name" value="GntR_C"/>
</dbReference>
<dbReference type="RefSeq" id="WP_318649943.1">
    <property type="nucleotide sequence ID" value="NZ_CP137852.1"/>
</dbReference>
<dbReference type="Gene3D" id="1.20.120.530">
    <property type="entry name" value="GntR ligand-binding domain-like"/>
    <property type="match status" value="1"/>
</dbReference>